<protein>
    <recommendedName>
        <fullName evidence="3">SalK</fullName>
    </recommendedName>
</protein>
<sequence>MTSLPAKAGRRCHNAVNPLHSALYFAPDLARELAPYGIEDPSAVYFAGRAAALGRVGPGVVTATFHNFHHALVARHLPAVWELAAPETVLAARLRAADSMLRRLLGEEAVASKEMAEAAELALRAAEGCVRPGRPLYAALADLPVPEAPHLALWHGASLLREHRGDAHVAVLQHAGLDPVEALVSHTASGRGMNPKWALATRGWSRRDWEEAQERLRGRGLLDGDGELTEAGTALRKGLEEETDRLDAAPYEHLGAAGTERLTELCGAFTGAALASGAFPADLFGKD</sequence>
<dbReference type="Proteomes" id="UP000199055">
    <property type="component" value="Unassembled WGS sequence"/>
</dbReference>
<dbReference type="InterPro" id="IPR054058">
    <property type="entry name" value="HTH_67"/>
</dbReference>
<dbReference type="NCBIfam" id="NF047719">
    <property type="entry name" value="SCO6745_fam_HTH"/>
    <property type="match status" value="1"/>
</dbReference>
<organism evidence="1 2">
    <name type="scientific">Streptomyces radiopugnans</name>
    <dbReference type="NCBI Taxonomy" id="403935"/>
    <lineage>
        <taxon>Bacteria</taxon>
        <taxon>Bacillati</taxon>
        <taxon>Actinomycetota</taxon>
        <taxon>Actinomycetes</taxon>
        <taxon>Kitasatosporales</taxon>
        <taxon>Streptomycetaceae</taxon>
        <taxon>Streptomyces</taxon>
    </lineage>
</organism>
<dbReference type="EMBL" id="FOET01000002">
    <property type="protein sequence ID" value="SEP83346.1"/>
    <property type="molecule type" value="Genomic_DNA"/>
</dbReference>
<evidence type="ECO:0000313" key="1">
    <source>
        <dbReference type="EMBL" id="SEP83346.1"/>
    </source>
</evidence>
<reference evidence="2" key="1">
    <citation type="submission" date="2016-10" db="EMBL/GenBank/DDBJ databases">
        <authorList>
            <person name="Varghese N."/>
            <person name="Submissions S."/>
        </authorList>
    </citation>
    <scope>NUCLEOTIDE SEQUENCE [LARGE SCALE GENOMIC DNA]</scope>
    <source>
        <strain evidence="2">CGMCC 4.3519</strain>
    </source>
</reference>
<evidence type="ECO:0008006" key="3">
    <source>
        <dbReference type="Google" id="ProtNLM"/>
    </source>
</evidence>
<accession>A0A1H9B2T5</accession>
<dbReference type="Pfam" id="PF21863">
    <property type="entry name" value="HTH_67"/>
    <property type="match status" value="1"/>
</dbReference>
<dbReference type="AlphaFoldDB" id="A0A1H9B2T5"/>
<proteinExistence type="predicted"/>
<name>A0A1H9B2T5_9ACTN</name>
<evidence type="ECO:0000313" key="2">
    <source>
        <dbReference type="Proteomes" id="UP000199055"/>
    </source>
</evidence>
<dbReference type="STRING" id="403935.SAMN05216481_102155"/>
<gene>
    <name evidence="1" type="ORF">SAMN05216481_102155</name>
</gene>
<keyword evidence="2" id="KW-1185">Reference proteome</keyword>
<dbReference type="RefSeq" id="WP_093656083.1">
    <property type="nucleotide sequence ID" value="NZ_FOET01000002.1"/>
</dbReference>